<dbReference type="AlphaFoldDB" id="A0A9P1MBC0"/>
<keyword evidence="1" id="KW-0677">Repeat</keyword>
<dbReference type="Pfam" id="PF24883">
    <property type="entry name" value="NPHP3_N"/>
    <property type="match status" value="1"/>
</dbReference>
<dbReference type="InterPro" id="IPR056884">
    <property type="entry name" value="NPHP3-like_N"/>
</dbReference>
<gene>
    <name evidence="3" type="ORF">PPNO1_LOCUS4283</name>
</gene>
<keyword evidence="4" id="KW-1185">Reference proteome</keyword>
<accession>A0A9P1MBC0</accession>
<dbReference type="PANTHER" id="PTHR10039:SF16">
    <property type="entry name" value="GPI INOSITOL-DEACYLASE"/>
    <property type="match status" value="1"/>
</dbReference>
<name>A0A9P1MBC0_9PEZI</name>
<dbReference type="OrthoDB" id="194358at2759"/>
<dbReference type="PANTHER" id="PTHR10039">
    <property type="entry name" value="AMELOGENIN"/>
    <property type="match status" value="1"/>
</dbReference>
<organism evidence="3 4">
    <name type="scientific">Parascedosporium putredinis</name>
    <dbReference type="NCBI Taxonomy" id="1442378"/>
    <lineage>
        <taxon>Eukaryota</taxon>
        <taxon>Fungi</taxon>
        <taxon>Dikarya</taxon>
        <taxon>Ascomycota</taxon>
        <taxon>Pezizomycotina</taxon>
        <taxon>Sordariomycetes</taxon>
        <taxon>Hypocreomycetidae</taxon>
        <taxon>Microascales</taxon>
        <taxon>Microascaceae</taxon>
        <taxon>Parascedosporium</taxon>
    </lineage>
</organism>
<evidence type="ECO:0000256" key="1">
    <source>
        <dbReference type="ARBA" id="ARBA00022737"/>
    </source>
</evidence>
<comment type="caution">
    <text evidence="3">The sequence shown here is derived from an EMBL/GenBank/DDBJ whole genome shotgun (WGS) entry which is preliminary data.</text>
</comment>
<protein>
    <recommendedName>
        <fullName evidence="2">Nephrocystin 3-like N-terminal domain-containing protein</fullName>
    </recommendedName>
</protein>
<proteinExistence type="predicted"/>
<reference evidence="3" key="1">
    <citation type="submission" date="2022-11" db="EMBL/GenBank/DDBJ databases">
        <authorList>
            <person name="Scott C."/>
            <person name="Bruce N."/>
        </authorList>
    </citation>
    <scope>NUCLEOTIDE SEQUENCE</scope>
</reference>
<sequence length="218" mass="24448">MLADALGDEPYDSSVRLTAVEACYQSLSDIRNKLNAALDKMKSNSGRQRLVEKVKFVFSTDEMTELLVNLSRHQDTFQLAIAADSMSGIIQCLSRGEGVKQQVEEVATDVKRVLDICVRVDMSTRKKNIIEFFMKESPGQAFQTSLKLRHPLTGLWIQRCPEYQCWLKGSTTSLWLAGMMGAGKTVLVGTVIEDALQLSSDRVAVSYFYCDYKSLRRG</sequence>
<feature type="domain" description="Nephrocystin 3-like N-terminal" evidence="2">
    <location>
        <begin position="153"/>
        <end position="214"/>
    </location>
</feature>
<evidence type="ECO:0000259" key="2">
    <source>
        <dbReference type="Pfam" id="PF24883"/>
    </source>
</evidence>
<evidence type="ECO:0000313" key="3">
    <source>
        <dbReference type="EMBL" id="CAI4214552.1"/>
    </source>
</evidence>
<evidence type="ECO:0000313" key="4">
    <source>
        <dbReference type="Proteomes" id="UP000838763"/>
    </source>
</evidence>
<dbReference type="Proteomes" id="UP000838763">
    <property type="component" value="Unassembled WGS sequence"/>
</dbReference>
<dbReference type="EMBL" id="CALLCH030000011">
    <property type="protein sequence ID" value="CAI4214552.1"/>
    <property type="molecule type" value="Genomic_DNA"/>
</dbReference>